<evidence type="ECO:0000313" key="2">
    <source>
        <dbReference type="Proteomes" id="UP000054988"/>
    </source>
</evidence>
<name>A0A0W0FPS9_MONRR</name>
<reference evidence="1 2" key="1">
    <citation type="submission" date="2015-12" db="EMBL/GenBank/DDBJ databases">
        <title>Draft genome sequence of Moniliophthora roreri, the causal agent of frosty pod rot of cacao.</title>
        <authorList>
            <person name="Aime M.C."/>
            <person name="Diaz-Valderrama J.R."/>
            <person name="Kijpornyongpan T."/>
            <person name="Phillips-Mora W."/>
        </authorList>
    </citation>
    <scope>NUCLEOTIDE SEQUENCE [LARGE SCALE GENOMIC DNA]</scope>
    <source>
        <strain evidence="1 2">MCA 2952</strain>
    </source>
</reference>
<protein>
    <submittedName>
        <fullName evidence="1">Uncharacterized protein</fullName>
    </submittedName>
</protein>
<organism evidence="1 2">
    <name type="scientific">Moniliophthora roreri</name>
    <name type="common">Frosty pod rot fungus</name>
    <name type="synonym">Monilia roreri</name>
    <dbReference type="NCBI Taxonomy" id="221103"/>
    <lineage>
        <taxon>Eukaryota</taxon>
        <taxon>Fungi</taxon>
        <taxon>Dikarya</taxon>
        <taxon>Basidiomycota</taxon>
        <taxon>Agaricomycotina</taxon>
        <taxon>Agaricomycetes</taxon>
        <taxon>Agaricomycetidae</taxon>
        <taxon>Agaricales</taxon>
        <taxon>Marasmiineae</taxon>
        <taxon>Marasmiaceae</taxon>
        <taxon>Moniliophthora</taxon>
    </lineage>
</organism>
<gene>
    <name evidence="1" type="ORF">WG66_9092</name>
</gene>
<proteinExistence type="predicted"/>
<dbReference type="Proteomes" id="UP000054988">
    <property type="component" value="Unassembled WGS sequence"/>
</dbReference>
<dbReference type="EMBL" id="LATX01001769">
    <property type="protein sequence ID" value="KTB38336.1"/>
    <property type="molecule type" value="Genomic_DNA"/>
</dbReference>
<evidence type="ECO:0000313" key="1">
    <source>
        <dbReference type="EMBL" id="KTB38336.1"/>
    </source>
</evidence>
<dbReference type="AlphaFoldDB" id="A0A0W0FPS9"/>
<comment type="caution">
    <text evidence="1">The sequence shown here is derived from an EMBL/GenBank/DDBJ whole genome shotgun (WGS) entry which is preliminary data.</text>
</comment>
<accession>A0A0W0FPS9</accession>
<sequence>MPPNGSSTTTSEDSLVKSVQAQTPIVLLPSLVLCALSRSPESGVVSHGGLLDLGGLLT</sequence>